<keyword evidence="3" id="KW-1185">Reference proteome</keyword>
<evidence type="ECO:0000313" key="2">
    <source>
        <dbReference type="EMBL" id="MWA06545.1"/>
    </source>
</evidence>
<dbReference type="InterPro" id="IPR017520">
    <property type="entry name" value="CHP03086"/>
</dbReference>
<sequence length="202" mass="20269">MSSVETVALLERSVGYALGGLGGVTPAALGRATPCRGWDLGMLLRHTADSLDALLEAVDTGAVRLHPVPGSAPCDTPPDDPAAVLVAALRSGALRLLGAWTAAGDRPVTVGGCPMHASVVATTGALELAVHGWDIACATGARRPIPPGLAGLLLDPAMALVTDATRAGLFAPAVPVPGTAAPADRLLAHLGRDPRVRQARGA</sequence>
<gene>
    <name evidence="2" type="ORF">F8568_040605</name>
</gene>
<dbReference type="Gene3D" id="1.20.120.450">
    <property type="entry name" value="dinb family like domain"/>
    <property type="match status" value="1"/>
</dbReference>
<dbReference type="Proteomes" id="UP000462055">
    <property type="component" value="Unassembled WGS sequence"/>
</dbReference>
<dbReference type="GO" id="GO:0046872">
    <property type="term" value="F:metal ion binding"/>
    <property type="evidence" value="ECO:0007669"/>
    <property type="project" value="InterPro"/>
</dbReference>
<name>A0A6I4MPA3_9ACTN</name>
<dbReference type="InterPro" id="IPR017517">
    <property type="entry name" value="Maleyloyr_isom"/>
</dbReference>
<reference evidence="2" key="1">
    <citation type="submission" date="2019-12" db="EMBL/GenBank/DDBJ databases">
        <title>Actinomadura physcomitrii sp. nov., a novel actinomycete isolated from moss [Physcomitrium sphaericum (Ludw) Fuernr].</title>
        <authorList>
            <person name="Zhuang X."/>
        </authorList>
    </citation>
    <scope>NUCLEOTIDE SEQUENCE [LARGE SCALE GENOMIC DNA]</scope>
    <source>
        <strain evidence="2">LD22</strain>
    </source>
</reference>
<protein>
    <submittedName>
        <fullName evidence="2">TIGR03086 family protein</fullName>
    </submittedName>
</protein>
<evidence type="ECO:0000259" key="1">
    <source>
        <dbReference type="Pfam" id="PF11716"/>
    </source>
</evidence>
<proteinExistence type="predicted"/>
<dbReference type="NCBIfam" id="TIGR03086">
    <property type="entry name" value="TIGR03086 family metal-binding protein"/>
    <property type="match status" value="1"/>
</dbReference>
<organism evidence="2 3">
    <name type="scientific">Actinomadura physcomitrii</name>
    <dbReference type="NCBI Taxonomy" id="2650748"/>
    <lineage>
        <taxon>Bacteria</taxon>
        <taxon>Bacillati</taxon>
        <taxon>Actinomycetota</taxon>
        <taxon>Actinomycetes</taxon>
        <taxon>Streptosporangiales</taxon>
        <taxon>Thermomonosporaceae</taxon>
        <taxon>Actinomadura</taxon>
    </lineage>
</organism>
<feature type="domain" description="Mycothiol-dependent maleylpyruvate isomerase metal-binding" evidence="1">
    <location>
        <begin position="21"/>
        <end position="136"/>
    </location>
</feature>
<dbReference type="AlphaFoldDB" id="A0A6I4MPA3"/>
<comment type="caution">
    <text evidence="2">The sequence shown here is derived from an EMBL/GenBank/DDBJ whole genome shotgun (WGS) entry which is preliminary data.</text>
</comment>
<dbReference type="InterPro" id="IPR024344">
    <property type="entry name" value="MDMPI_metal-binding"/>
</dbReference>
<dbReference type="Pfam" id="PF11716">
    <property type="entry name" value="MDMPI_N"/>
    <property type="match status" value="1"/>
</dbReference>
<evidence type="ECO:0000313" key="3">
    <source>
        <dbReference type="Proteomes" id="UP000462055"/>
    </source>
</evidence>
<dbReference type="RefSeq" id="WP_151599164.1">
    <property type="nucleotide sequence ID" value="NZ_WBMS02000053.1"/>
</dbReference>
<dbReference type="SUPFAM" id="SSF109854">
    <property type="entry name" value="DinB/YfiT-like putative metalloenzymes"/>
    <property type="match status" value="1"/>
</dbReference>
<accession>A0A6I4MPA3</accession>
<dbReference type="NCBIfam" id="TIGR03083">
    <property type="entry name" value="maleylpyruvate isomerase family mycothiol-dependent enzyme"/>
    <property type="match status" value="1"/>
</dbReference>
<dbReference type="InterPro" id="IPR034660">
    <property type="entry name" value="DinB/YfiT-like"/>
</dbReference>
<dbReference type="EMBL" id="WBMS02000053">
    <property type="protein sequence ID" value="MWA06545.1"/>
    <property type="molecule type" value="Genomic_DNA"/>
</dbReference>